<reference evidence="5 6" key="1">
    <citation type="submission" date="2019-01" db="EMBL/GenBank/DDBJ databases">
        <title>Genome sequences of marine Pseudoalteromonas species.</title>
        <authorList>
            <person name="Boraston A.B."/>
            <person name="Hehemann J.-H."/>
            <person name="Vickers C.J."/>
            <person name="Salama-Alber O."/>
            <person name="Abe K."/>
            <person name="Hettle A.J."/>
        </authorList>
    </citation>
    <scope>NUCLEOTIDE SEQUENCE [LARGE SCALE GENOMIC DNA]</scope>
    <source>
        <strain evidence="5 6">PS47</strain>
    </source>
</reference>
<dbReference type="Pfam" id="PF01420">
    <property type="entry name" value="Methylase_S"/>
    <property type="match status" value="2"/>
</dbReference>
<comment type="caution">
    <text evidence="5">The sequence shown here is derived from an EMBL/GenBank/DDBJ whole genome shotgun (WGS) entry which is preliminary data.</text>
</comment>
<dbReference type="GO" id="GO:0004519">
    <property type="term" value="F:endonuclease activity"/>
    <property type="evidence" value="ECO:0007669"/>
    <property type="project" value="UniProtKB-KW"/>
</dbReference>
<name>A0ABQ6RD84_9GAMM</name>
<comment type="similarity">
    <text evidence="1">Belongs to the type-I restriction system S methylase family.</text>
</comment>
<keyword evidence="5" id="KW-0540">Nuclease</keyword>
<keyword evidence="2" id="KW-0680">Restriction system</keyword>
<evidence type="ECO:0000256" key="1">
    <source>
        <dbReference type="ARBA" id="ARBA00010923"/>
    </source>
</evidence>
<evidence type="ECO:0000259" key="4">
    <source>
        <dbReference type="Pfam" id="PF01420"/>
    </source>
</evidence>
<dbReference type="Gene3D" id="3.90.220.20">
    <property type="entry name" value="DNA methylase specificity domains"/>
    <property type="match status" value="2"/>
</dbReference>
<dbReference type="CDD" id="cd17257">
    <property type="entry name" value="RMtype1_S_EcoBI-TRD1-CR1_like"/>
    <property type="match status" value="1"/>
</dbReference>
<feature type="domain" description="Type I restriction modification DNA specificity" evidence="4">
    <location>
        <begin position="264"/>
        <end position="379"/>
    </location>
</feature>
<evidence type="ECO:0000313" key="6">
    <source>
        <dbReference type="Proteomes" id="UP000322915"/>
    </source>
</evidence>
<keyword evidence="6" id="KW-1185">Reference proteome</keyword>
<dbReference type="PANTHER" id="PTHR30408:SF12">
    <property type="entry name" value="TYPE I RESTRICTION ENZYME MJAVIII SPECIFICITY SUBUNIT"/>
    <property type="match status" value="1"/>
</dbReference>
<dbReference type="CDD" id="cd16961">
    <property type="entry name" value="RMtype1_S_TRD-CR_like"/>
    <property type="match status" value="1"/>
</dbReference>
<proteinExistence type="inferred from homology"/>
<organism evidence="5 6">
    <name type="scientific">Pseudoalteromonas fuliginea</name>
    <dbReference type="NCBI Taxonomy" id="1872678"/>
    <lineage>
        <taxon>Bacteria</taxon>
        <taxon>Pseudomonadati</taxon>
        <taxon>Pseudomonadota</taxon>
        <taxon>Gammaproteobacteria</taxon>
        <taxon>Alteromonadales</taxon>
        <taxon>Pseudoalteromonadaceae</taxon>
        <taxon>Pseudoalteromonas</taxon>
    </lineage>
</organism>
<dbReference type="InterPro" id="IPR052021">
    <property type="entry name" value="Type-I_RS_S_subunit"/>
</dbReference>
<feature type="domain" description="Type I restriction modification DNA specificity" evidence="4">
    <location>
        <begin position="12"/>
        <end position="166"/>
    </location>
</feature>
<dbReference type="Gene3D" id="1.10.287.1120">
    <property type="entry name" value="Bipartite methylase S protein"/>
    <property type="match status" value="1"/>
</dbReference>
<dbReference type="PANTHER" id="PTHR30408">
    <property type="entry name" value="TYPE-1 RESTRICTION ENZYME ECOKI SPECIFICITY PROTEIN"/>
    <property type="match status" value="1"/>
</dbReference>
<dbReference type="InterPro" id="IPR044946">
    <property type="entry name" value="Restrct_endonuc_typeI_TRD_sf"/>
</dbReference>
<evidence type="ECO:0000313" key="5">
    <source>
        <dbReference type="EMBL" id="KAA1150489.1"/>
    </source>
</evidence>
<dbReference type="SUPFAM" id="SSF116734">
    <property type="entry name" value="DNA methylase specificity domain"/>
    <property type="match status" value="2"/>
</dbReference>
<keyword evidence="5" id="KW-0255">Endonuclease</keyword>
<gene>
    <name evidence="5" type="ORF">EU509_20510</name>
</gene>
<sequence length="408" mass="46412">MSNSTLANDISITSGFAFSSALFDPEHGEPLIRIRDIQGQKTVVKYTGTYSEEFVVNTGELLVGMDGDFNVVRWLGTKALLNQRVCKIQSISAELHQGFLFWYLQPKLKDIHATTPQTTVKHLSVKDIYAIEKPNLNFFEQEMVADVLDTIDSQIRKTETIIAKLRQVKQGMLHDLLTRGIDENGELRPSYEDASELYKPTELGWIPKGWTEDYLTNMIDFPSGQVDPKVNPYSEMFLVAPDHIESRTGRLLSKETAREQGAISGKYLFNKDDVVYSKIRPYLRKAYLAEFKGICSADSYPMTAKKGVLPKFLHMIILSENFSSFAESVSMRSGFPKINRTELSEYKTYWPKESEQEKIIGRYEQLIETLDEEQSQLSKLTLVKSGLMDDLLTGKVRVTDLIKQQQTG</sequence>
<evidence type="ECO:0000256" key="3">
    <source>
        <dbReference type="ARBA" id="ARBA00023125"/>
    </source>
</evidence>
<evidence type="ECO:0000256" key="2">
    <source>
        <dbReference type="ARBA" id="ARBA00022747"/>
    </source>
</evidence>
<accession>A0ABQ6RD84</accession>
<keyword evidence="5" id="KW-0378">Hydrolase</keyword>
<dbReference type="Proteomes" id="UP000322915">
    <property type="component" value="Unassembled WGS sequence"/>
</dbReference>
<dbReference type="EMBL" id="SEUJ01000078">
    <property type="protein sequence ID" value="KAA1150489.1"/>
    <property type="molecule type" value="Genomic_DNA"/>
</dbReference>
<keyword evidence="3" id="KW-0238">DNA-binding</keyword>
<dbReference type="InterPro" id="IPR000055">
    <property type="entry name" value="Restrct_endonuc_typeI_TRD"/>
</dbReference>
<dbReference type="RefSeq" id="WP_149606961.1">
    <property type="nucleotide sequence ID" value="NZ_SEUJ01000078.1"/>
</dbReference>
<protein>
    <submittedName>
        <fullName evidence="5">Restriction endonuclease subunit S</fullName>
    </submittedName>
</protein>